<feature type="transmembrane region" description="Helical" evidence="2">
    <location>
        <begin position="17"/>
        <end position="38"/>
    </location>
</feature>
<dbReference type="AlphaFoldDB" id="A0A0G4GTA8"/>
<evidence type="ECO:0000256" key="1">
    <source>
        <dbReference type="SAM" id="MobiDB-lite"/>
    </source>
</evidence>
<dbReference type="Pfam" id="PF12697">
    <property type="entry name" value="Abhydrolase_6"/>
    <property type="match status" value="1"/>
</dbReference>
<feature type="transmembrane region" description="Helical" evidence="2">
    <location>
        <begin position="208"/>
        <end position="229"/>
    </location>
</feature>
<dbReference type="EMBL" id="CDMZ01001513">
    <property type="protein sequence ID" value="CEM33714.1"/>
    <property type="molecule type" value="Genomic_DNA"/>
</dbReference>
<dbReference type="InterPro" id="IPR029058">
    <property type="entry name" value="AB_hydrolase_fold"/>
</dbReference>
<feature type="region of interest" description="Disordered" evidence="1">
    <location>
        <begin position="469"/>
        <end position="516"/>
    </location>
</feature>
<dbReference type="VEuPathDB" id="CryptoDB:Cvel_5156"/>
<name>A0A0G4GTA8_9ALVE</name>
<proteinExistence type="predicted"/>
<protein>
    <recommendedName>
        <fullName evidence="3">AB hydrolase-1 domain-containing protein</fullName>
    </recommendedName>
</protein>
<dbReference type="SUPFAM" id="SSF53474">
    <property type="entry name" value="alpha/beta-Hydrolases"/>
    <property type="match status" value="1"/>
</dbReference>
<feature type="domain" description="AB hydrolase-1" evidence="3">
    <location>
        <begin position="267"/>
        <end position="440"/>
    </location>
</feature>
<gene>
    <name evidence="4" type="ORF">Cvel_5156</name>
</gene>
<evidence type="ECO:0000256" key="2">
    <source>
        <dbReference type="SAM" id="Phobius"/>
    </source>
</evidence>
<dbReference type="PANTHER" id="PTHR37471:SF1">
    <property type="entry name" value="AB HYDROLASE-1 DOMAIN-CONTAINING PROTEIN"/>
    <property type="match status" value="1"/>
</dbReference>
<sequence length="562" mass="64464">MYSWLVEKSFFSNDNSAFFLLTVAIFVIRLVAPLAYFYVTCLFLSSDLQSRVARSPLLVLWTLWMGAEVLYFPYYWVTLRRLGRIKKKEHACETQAERLRLLQQCFDCITMVASDQSQRTEVCREMLSGWFHRSDFEKIRKENVKEWLAWAFFEHSPKSLDTEERRNCQDLMDELERLMEHKFHAGYDPQVKSIRLTMDPLVTMQRPLVFYFVIFFAHLAGWMALYSLGFRYRFVDGHKVHYRLPSQNKERKGEEGGGKEGVRKRPLVFVHGLGIGYLHYARLFWELCRTDEKGNETPMFCLENPNTIMSLGAETGASYKATLKLFSDLLKEEGYKDACFVGHSFGTITVSWLLRHGGEEGRRLVASTVLIDPITFLLCEPSVAYNFIHKEPETAVELMMNFFVSSELYTANTLGRNFSWSHAVVFFEDLPKGPEARNAVVLSSEDSIVPAHKVRAYLDESNRRYKLERRASGQLSPPLAPAPAVSVESGGAGGGLRQRHKPELEREGGGQGEGLEEQPQHAVNIVWFQGAHHGQILMRDSDVELIAKEIRRALRVRTGGWG</sequence>
<evidence type="ECO:0000259" key="3">
    <source>
        <dbReference type="Pfam" id="PF12697"/>
    </source>
</evidence>
<dbReference type="PANTHER" id="PTHR37471">
    <property type="entry name" value="UNNAMED PRODUCT"/>
    <property type="match status" value="1"/>
</dbReference>
<keyword evidence="2" id="KW-0812">Transmembrane</keyword>
<keyword evidence="2" id="KW-1133">Transmembrane helix</keyword>
<evidence type="ECO:0000313" key="4">
    <source>
        <dbReference type="EMBL" id="CEM33714.1"/>
    </source>
</evidence>
<dbReference type="Gene3D" id="3.40.50.1820">
    <property type="entry name" value="alpha/beta hydrolase"/>
    <property type="match status" value="1"/>
</dbReference>
<feature type="transmembrane region" description="Helical" evidence="2">
    <location>
        <begin position="58"/>
        <end position="77"/>
    </location>
</feature>
<accession>A0A0G4GTA8</accession>
<organism evidence="4">
    <name type="scientific">Chromera velia CCMP2878</name>
    <dbReference type="NCBI Taxonomy" id="1169474"/>
    <lineage>
        <taxon>Eukaryota</taxon>
        <taxon>Sar</taxon>
        <taxon>Alveolata</taxon>
        <taxon>Colpodellida</taxon>
        <taxon>Chromeraceae</taxon>
        <taxon>Chromera</taxon>
    </lineage>
</organism>
<keyword evidence="2" id="KW-0472">Membrane</keyword>
<reference evidence="4" key="1">
    <citation type="submission" date="2014-11" db="EMBL/GenBank/DDBJ databases">
        <authorList>
            <person name="Otto D Thomas"/>
            <person name="Naeem Raeece"/>
        </authorList>
    </citation>
    <scope>NUCLEOTIDE SEQUENCE</scope>
</reference>
<dbReference type="InterPro" id="IPR000073">
    <property type="entry name" value="AB_hydrolase_1"/>
</dbReference>